<dbReference type="RefSeq" id="WP_113985050.1">
    <property type="nucleotide sequence ID" value="NZ_QMEY01000022.1"/>
</dbReference>
<dbReference type="Gene3D" id="2.60.120.1600">
    <property type="match status" value="2"/>
</dbReference>
<accession>A0A366LNK9</accession>
<dbReference type="Proteomes" id="UP000253303">
    <property type="component" value="Unassembled WGS sequence"/>
</dbReference>
<dbReference type="InterPro" id="IPR010621">
    <property type="entry name" value="DUF1214"/>
</dbReference>
<gene>
    <name evidence="2" type="ORF">DP939_34580</name>
</gene>
<evidence type="ECO:0000313" key="3">
    <source>
        <dbReference type="Proteomes" id="UP000253303"/>
    </source>
</evidence>
<name>A0A366LNK9_9ACTN</name>
<sequence>MSALRTAGVPDSSAVFHEILAELARIEQGVSSDPAFDERTKAEGRAWAFSLLRVALDTQVWAHPHRPRFTDIVWPYAKWGGDNADAYFCFTPLDPERTYLITGQRADAAYMSLTLYGGPDDGRYAERIVATANDRTLRFGADGSFELILSPDDPPQDSAANWLRLESDVVCAITRDYLVSPETGRRATWSIECLDAPDDPPRETDADLARRFTAALTWLREQSTLVLPLVEENDVAEPYPVPTTTFGWAAGDAAYAMGSFDLRPGEALLIEGRSPECAFWNMCLWNPFQHTYDYAWERVTINGGQVEYEPDGSWRIVISATDPGMPNWVSTAGHERGRIWFRWFLPDHTPERPLTKVIKV</sequence>
<proteinExistence type="predicted"/>
<dbReference type="Pfam" id="PF06742">
    <property type="entry name" value="DUF1214"/>
    <property type="match status" value="2"/>
</dbReference>
<evidence type="ECO:0000259" key="1">
    <source>
        <dbReference type="Pfam" id="PF06742"/>
    </source>
</evidence>
<dbReference type="AlphaFoldDB" id="A0A366LNK9"/>
<dbReference type="EMBL" id="QMEY01000022">
    <property type="protein sequence ID" value="RBQ15508.1"/>
    <property type="molecule type" value="Genomic_DNA"/>
</dbReference>
<organism evidence="2 3">
    <name type="scientific">Spongiactinospora rosea</name>
    <dbReference type="NCBI Taxonomy" id="2248750"/>
    <lineage>
        <taxon>Bacteria</taxon>
        <taxon>Bacillati</taxon>
        <taxon>Actinomycetota</taxon>
        <taxon>Actinomycetes</taxon>
        <taxon>Streptosporangiales</taxon>
        <taxon>Streptosporangiaceae</taxon>
        <taxon>Spongiactinospora</taxon>
    </lineage>
</organism>
<dbReference type="OrthoDB" id="3204158at2"/>
<dbReference type="SUPFAM" id="SSF160935">
    <property type="entry name" value="VPA0735-like"/>
    <property type="match status" value="2"/>
</dbReference>
<comment type="caution">
    <text evidence="2">The sequence shown here is derived from an EMBL/GenBank/DDBJ whole genome shotgun (WGS) entry which is preliminary data.</text>
</comment>
<feature type="domain" description="DUF1214" evidence="1">
    <location>
        <begin position="275"/>
        <end position="347"/>
    </location>
</feature>
<reference evidence="2 3" key="1">
    <citation type="submission" date="2018-06" db="EMBL/GenBank/DDBJ databases">
        <title>Sphaerisporangium craniellae sp. nov., isolated from a marine sponge in the South China Sea.</title>
        <authorList>
            <person name="Li L."/>
        </authorList>
    </citation>
    <scope>NUCLEOTIDE SEQUENCE [LARGE SCALE GENOMIC DNA]</scope>
    <source>
        <strain evidence="2 3">LHW63015</strain>
    </source>
</reference>
<protein>
    <recommendedName>
        <fullName evidence="1">DUF1214 domain-containing protein</fullName>
    </recommendedName>
</protein>
<feature type="domain" description="DUF1214" evidence="1">
    <location>
        <begin position="92"/>
        <end position="174"/>
    </location>
</feature>
<keyword evidence="3" id="KW-1185">Reference proteome</keyword>
<evidence type="ECO:0000313" key="2">
    <source>
        <dbReference type="EMBL" id="RBQ15508.1"/>
    </source>
</evidence>